<evidence type="ECO:0000256" key="5">
    <source>
        <dbReference type="ARBA" id="ARBA00022989"/>
    </source>
</evidence>
<dbReference type="InterPro" id="IPR018764">
    <property type="entry name" value="RskA_C"/>
</dbReference>
<dbReference type="InterPro" id="IPR027383">
    <property type="entry name" value="Znf_put"/>
</dbReference>
<dbReference type="GO" id="GO:0005886">
    <property type="term" value="C:plasma membrane"/>
    <property type="evidence" value="ECO:0007669"/>
    <property type="project" value="UniProtKB-SubCell"/>
</dbReference>
<evidence type="ECO:0000256" key="10">
    <source>
        <dbReference type="ARBA" id="ARBA00030803"/>
    </source>
</evidence>
<dbReference type="STRING" id="587909.SAMN05421810_10962"/>
<dbReference type="GO" id="GO:0016989">
    <property type="term" value="F:sigma factor antagonist activity"/>
    <property type="evidence" value="ECO:0007669"/>
    <property type="project" value="TreeGrafter"/>
</dbReference>
<dbReference type="AlphaFoldDB" id="A0A1I5ZD97"/>
<dbReference type="Gene3D" id="1.10.10.1320">
    <property type="entry name" value="Anti-sigma factor, zinc-finger domain"/>
    <property type="match status" value="1"/>
</dbReference>
<sequence>MATLTGGYVLNALSDDERAEFERHLATCESCAQEVIELRETVSRLGMAEQTPPPPDLKNTVLAEIANTRQKPPSTAPSSGPTAHVASTRPWHVFLASAAAVVALAAASVLGVTTVRAHTDLHNTQHALRQAATRNDEIADIVGATDARMIVAVGPTGMRATTVASQQLGKALFLGVRAQPPPLEHTYQLWFVGQDGLASAGLPHPEQDGRTVPLVIQLPATVSGLAVTIEPAGGSAQPTTGPLLQMTIPT</sequence>
<protein>
    <recommendedName>
        <fullName evidence="10">Regulator of SigK</fullName>
    </recommendedName>
    <alternativeName>
        <fullName evidence="9">Sigma-K anti-sigma factor RskA</fullName>
    </alternativeName>
</protein>
<dbReference type="InterPro" id="IPR041916">
    <property type="entry name" value="Anti_sigma_zinc_sf"/>
</dbReference>
<proteinExistence type="predicted"/>
<name>A0A1I5ZD97_9PSEU</name>
<dbReference type="PANTHER" id="PTHR37461">
    <property type="entry name" value="ANTI-SIGMA-K FACTOR RSKA"/>
    <property type="match status" value="1"/>
</dbReference>
<organism evidence="13 14">
    <name type="scientific">Amycolatopsis arida</name>
    <dbReference type="NCBI Taxonomy" id="587909"/>
    <lineage>
        <taxon>Bacteria</taxon>
        <taxon>Bacillati</taxon>
        <taxon>Actinomycetota</taxon>
        <taxon>Actinomycetes</taxon>
        <taxon>Pseudonocardiales</taxon>
        <taxon>Pseudonocardiaceae</taxon>
        <taxon>Amycolatopsis</taxon>
    </lineage>
</organism>
<evidence type="ECO:0000313" key="13">
    <source>
        <dbReference type="EMBL" id="SFQ54398.1"/>
    </source>
</evidence>
<evidence type="ECO:0000259" key="11">
    <source>
        <dbReference type="Pfam" id="PF10099"/>
    </source>
</evidence>
<keyword evidence="7" id="KW-0472">Membrane</keyword>
<keyword evidence="14" id="KW-1185">Reference proteome</keyword>
<dbReference type="Proteomes" id="UP000198727">
    <property type="component" value="Unassembled WGS sequence"/>
</dbReference>
<evidence type="ECO:0000256" key="6">
    <source>
        <dbReference type="ARBA" id="ARBA00023015"/>
    </source>
</evidence>
<accession>A0A1I5ZD97</accession>
<reference evidence="14" key="1">
    <citation type="submission" date="2016-10" db="EMBL/GenBank/DDBJ databases">
        <authorList>
            <person name="Varghese N."/>
            <person name="Submissions S."/>
        </authorList>
    </citation>
    <scope>NUCLEOTIDE SEQUENCE [LARGE SCALE GENOMIC DNA]</scope>
    <source>
        <strain evidence="14">CGMCC 4.5579</strain>
    </source>
</reference>
<evidence type="ECO:0000256" key="3">
    <source>
        <dbReference type="ARBA" id="ARBA00022475"/>
    </source>
</evidence>
<evidence type="ECO:0000256" key="2">
    <source>
        <dbReference type="ARBA" id="ARBA00004236"/>
    </source>
</evidence>
<dbReference type="PANTHER" id="PTHR37461:SF1">
    <property type="entry name" value="ANTI-SIGMA-K FACTOR RSKA"/>
    <property type="match status" value="1"/>
</dbReference>
<keyword evidence="8" id="KW-0804">Transcription</keyword>
<evidence type="ECO:0000256" key="7">
    <source>
        <dbReference type="ARBA" id="ARBA00023136"/>
    </source>
</evidence>
<dbReference type="Pfam" id="PF13490">
    <property type="entry name" value="zf-HC2"/>
    <property type="match status" value="1"/>
</dbReference>
<evidence type="ECO:0000313" key="14">
    <source>
        <dbReference type="Proteomes" id="UP000198727"/>
    </source>
</evidence>
<dbReference type="InterPro" id="IPR051474">
    <property type="entry name" value="Anti-sigma-K/W_factor"/>
</dbReference>
<evidence type="ECO:0000256" key="1">
    <source>
        <dbReference type="ARBA" id="ARBA00004167"/>
    </source>
</evidence>
<keyword evidence="4" id="KW-0812">Transmembrane</keyword>
<dbReference type="GO" id="GO:0006417">
    <property type="term" value="P:regulation of translation"/>
    <property type="evidence" value="ECO:0007669"/>
    <property type="project" value="TreeGrafter"/>
</dbReference>
<evidence type="ECO:0000256" key="8">
    <source>
        <dbReference type="ARBA" id="ARBA00023163"/>
    </source>
</evidence>
<keyword evidence="3" id="KW-1003">Cell membrane</keyword>
<keyword evidence="5" id="KW-1133">Transmembrane helix</keyword>
<dbReference type="Pfam" id="PF10099">
    <property type="entry name" value="RskA_C"/>
    <property type="match status" value="1"/>
</dbReference>
<feature type="domain" description="Anti-sigma K factor RskA C-terminal" evidence="11">
    <location>
        <begin position="96"/>
        <end position="242"/>
    </location>
</feature>
<keyword evidence="6" id="KW-0805">Transcription regulation</keyword>
<feature type="domain" description="Putative zinc-finger" evidence="12">
    <location>
        <begin position="7"/>
        <end position="32"/>
    </location>
</feature>
<evidence type="ECO:0000256" key="4">
    <source>
        <dbReference type="ARBA" id="ARBA00022692"/>
    </source>
</evidence>
<gene>
    <name evidence="13" type="ORF">SAMN05421810_10962</name>
</gene>
<evidence type="ECO:0000256" key="9">
    <source>
        <dbReference type="ARBA" id="ARBA00029829"/>
    </source>
</evidence>
<evidence type="ECO:0000259" key="12">
    <source>
        <dbReference type="Pfam" id="PF13490"/>
    </source>
</evidence>
<comment type="subcellular location">
    <subcellularLocation>
        <location evidence="2">Cell membrane</location>
    </subcellularLocation>
    <subcellularLocation>
        <location evidence="1">Membrane</location>
        <topology evidence="1">Single-pass membrane protein</topology>
    </subcellularLocation>
</comment>
<dbReference type="RefSeq" id="WP_166677823.1">
    <property type="nucleotide sequence ID" value="NZ_FOWW01000009.1"/>
</dbReference>
<dbReference type="EMBL" id="FOWW01000009">
    <property type="protein sequence ID" value="SFQ54398.1"/>
    <property type="molecule type" value="Genomic_DNA"/>
</dbReference>